<dbReference type="AlphaFoldDB" id="A0A516SCL8"/>
<gene>
    <name evidence="1" type="ORF">FNU76_05735</name>
</gene>
<evidence type="ECO:0000313" key="2">
    <source>
        <dbReference type="Proteomes" id="UP000317550"/>
    </source>
</evidence>
<reference evidence="2" key="1">
    <citation type="submission" date="2019-07" db="EMBL/GenBank/DDBJ databases">
        <title>Chitinimonas sp. nov., isolated from Ny-Alesund, arctica soil.</title>
        <authorList>
            <person name="Xu Q."/>
            <person name="Peng F."/>
        </authorList>
    </citation>
    <scope>NUCLEOTIDE SEQUENCE [LARGE SCALE GENOMIC DNA]</scope>
    <source>
        <strain evidence="2">R3-44</strain>
    </source>
</reference>
<organism evidence="1 2">
    <name type="scientific">Chitinimonas arctica</name>
    <dbReference type="NCBI Taxonomy" id="2594795"/>
    <lineage>
        <taxon>Bacteria</taxon>
        <taxon>Pseudomonadati</taxon>
        <taxon>Pseudomonadota</taxon>
        <taxon>Betaproteobacteria</taxon>
        <taxon>Neisseriales</taxon>
        <taxon>Chitinibacteraceae</taxon>
        <taxon>Chitinimonas</taxon>
    </lineage>
</organism>
<keyword evidence="2" id="KW-1185">Reference proteome</keyword>
<dbReference type="OrthoDB" id="6696717at2"/>
<name>A0A516SCL8_9NEIS</name>
<dbReference type="Proteomes" id="UP000317550">
    <property type="component" value="Chromosome"/>
</dbReference>
<protein>
    <submittedName>
        <fullName evidence="1">Uncharacterized protein</fullName>
    </submittedName>
</protein>
<dbReference type="EMBL" id="CP041730">
    <property type="protein sequence ID" value="QDQ25891.1"/>
    <property type="molecule type" value="Genomic_DNA"/>
</dbReference>
<proteinExistence type="predicted"/>
<accession>A0A516SCL8</accession>
<evidence type="ECO:0000313" key="1">
    <source>
        <dbReference type="EMBL" id="QDQ25891.1"/>
    </source>
</evidence>
<dbReference type="RefSeq" id="WP_143856814.1">
    <property type="nucleotide sequence ID" value="NZ_CP041730.1"/>
</dbReference>
<sequence>MLTILSVDQCTYPDPVIEVDDYIPLSVRTYSGLLGGVLYLRLGGSKTNLLELLLSPESGVVRGITLTTFDKMHTSNIPEEGVTEQGLPIFDLGSDDFKRLESGFGFDQHCPLSVGLRDDFVEIELFGISSYNRAIRHGKMVFLLNGMELVGVRVELSREQAKKFKLHL</sequence>
<dbReference type="KEGG" id="cari:FNU76_05735"/>